<gene>
    <name evidence="2" type="ORF">LSH36_143g06023</name>
</gene>
<dbReference type="Proteomes" id="UP001208570">
    <property type="component" value="Unassembled WGS sequence"/>
</dbReference>
<organism evidence="2 3">
    <name type="scientific">Paralvinella palmiformis</name>
    <dbReference type="NCBI Taxonomy" id="53620"/>
    <lineage>
        <taxon>Eukaryota</taxon>
        <taxon>Metazoa</taxon>
        <taxon>Spiralia</taxon>
        <taxon>Lophotrochozoa</taxon>
        <taxon>Annelida</taxon>
        <taxon>Polychaeta</taxon>
        <taxon>Sedentaria</taxon>
        <taxon>Canalipalpata</taxon>
        <taxon>Terebellida</taxon>
        <taxon>Terebelliformia</taxon>
        <taxon>Alvinellidae</taxon>
        <taxon>Paralvinella</taxon>
    </lineage>
</organism>
<dbReference type="PANTHER" id="PTHR19871">
    <property type="entry name" value="BETA TRANSDUCIN-RELATED PROTEIN"/>
    <property type="match status" value="1"/>
</dbReference>
<feature type="compositionally biased region" description="Basic residues" evidence="1">
    <location>
        <begin position="1"/>
        <end position="11"/>
    </location>
</feature>
<sequence length="448" mass="51155">MAKSDKSKRKSPTPGKIKSAEHKKIKSADSNKSKSPVPKGKPGDGKGKSSESKAKARKENDKIPKPDSAKNKPPDSKASQKSEAKSDTKNKPSDPEQPSENGEIPEGEGAPEGEEIDPEAEALRATLRRVMVGSLEDLPPLGSKIVRIFTSSTFTDTTTERNSLMETVYPRLKEFCREKHGLEFQVFLGQKYGYRPIPTFILATEFDMIVDVVKEVPSDAALLQQWYKRDDNAVPPIMILQPISSILSNFNNKRHQRLMEKDQNAWWDIMGRLQKMLRKGAQILFLNRKLDREQMHNYFMSVTEREIRHGIINVDNTKDHCLAYLRQISNVNMTALRYARNFVDVIGREVDKEAERFLSILRDEHLPGKLPPNNIARFTVEWTGKTGIERETHAAYLKEFCDNFYCRISELVNRAVEENMKLASDLLYSEILQHLHTCMNFCKVFQVT</sequence>
<feature type="region of interest" description="Disordered" evidence="1">
    <location>
        <begin position="1"/>
        <end position="115"/>
    </location>
</feature>
<evidence type="ECO:0000313" key="3">
    <source>
        <dbReference type="Proteomes" id="UP001208570"/>
    </source>
</evidence>
<dbReference type="InterPro" id="IPR052752">
    <property type="entry name" value="NACHT-WD_repeat"/>
</dbReference>
<dbReference type="PANTHER" id="PTHR19871:SF14">
    <property type="entry name" value="DUF4062 DOMAIN-CONTAINING PROTEIN"/>
    <property type="match status" value="1"/>
</dbReference>
<evidence type="ECO:0000256" key="1">
    <source>
        <dbReference type="SAM" id="MobiDB-lite"/>
    </source>
</evidence>
<reference evidence="2" key="1">
    <citation type="journal article" date="2023" name="Mol. Biol. Evol.">
        <title>Third-Generation Sequencing Reveals the Adaptive Role of the Epigenome in Three Deep-Sea Polychaetes.</title>
        <authorList>
            <person name="Perez M."/>
            <person name="Aroh O."/>
            <person name="Sun Y."/>
            <person name="Lan Y."/>
            <person name="Juniper S.K."/>
            <person name="Young C.R."/>
            <person name="Angers B."/>
            <person name="Qian P.Y."/>
        </authorList>
    </citation>
    <scope>NUCLEOTIDE SEQUENCE</scope>
    <source>
        <strain evidence="2">P08H-3</strain>
    </source>
</reference>
<dbReference type="EMBL" id="JAODUP010000143">
    <property type="protein sequence ID" value="KAK2159955.1"/>
    <property type="molecule type" value="Genomic_DNA"/>
</dbReference>
<feature type="compositionally biased region" description="Basic and acidic residues" evidence="1">
    <location>
        <begin position="41"/>
        <end position="94"/>
    </location>
</feature>
<comment type="caution">
    <text evidence="2">The sequence shown here is derived from an EMBL/GenBank/DDBJ whole genome shotgun (WGS) entry which is preliminary data.</text>
</comment>
<evidence type="ECO:0000313" key="2">
    <source>
        <dbReference type="EMBL" id="KAK2159955.1"/>
    </source>
</evidence>
<feature type="compositionally biased region" description="Basic and acidic residues" evidence="1">
    <location>
        <begin position="18"/>
        <end position="32"/>
    </location>
</feature>
<protein>
    <submittedName>
        <fullName evidence="2">Uncharacterized protein</fullName>
    </submittedName>
</protein>
<name>A0AAD9N7Q9_9ANNE</name>
<feature type="compositionally biased region" description="Acidic residues" evidence="1">
    <location>
        <begin position="103"/>
        <end position="115"/>
    </location>
</feature>
<proteinExistence type="predicted"/>
<accession>A0AAD9N7Q9</accession>
<dbReference type="AlphaFoldDB" id="A0AAD9N7Q9"/>
<keyword evidence="3" id="KW-1185">Reference proteome</keyword>